<dbReference type="AlphaFoldDB" id="A0A7S4M2T6"/>
<dbReference type="Pfam" id="PF00595">
    <property type="entry name" value="PDZ"/>
    <property type="match status" value="1"/>
</dbReference>
<dbReference type="PROSITE" id="PS50106">
    <property type="entry name" value="PDZ"/>
    <property type="match status" value="1"/>
</dbReference>
<protein>
    <recommendedName>
        <fullName evidence="5">PDZ domain-containing protein</fullName>
    </recommendedName>
</protein>
<dbReference type="InterPro" id="IPR036034">
    <property type="entry name" value="PDZ_sf"/>
</dbReference>
<reference evidence="4" key="1">
    <citation type="submission" date="2021-01" db="EMBL/GenBank/DDBJ databases">
        <authorList>
            <person name="Corre E."/>
            <person name="Pelletier E."/>
            <person name="Niang G."/>
            <person name="Scheremetjew M."/>
            <person name="Finn R."/>
            <person name="Kale V."/>
            <person name="Holt S."/>
            <person name="Cochrane G."/>
            <person name="Meng A."/>
            <person name="Brown T."/>
            <person name="Cohen L."/>
        </authorList>
    </citation>
    <scope>NUCLEOTIDE SEQUENCE</scope>
    <source>
        <strain evidence="4">UIO037</strain>
    </source>
</reference>
<name>A0A7S4M2T6_9EUKA</name>
<evidence type="ECO:0000313" key="4">
    <source>
        <dbReference type="EMBL" id="CAE2197165.1"/>
    </source>
</evidence>
<dbReference type="CDD" id="cd00136">
    <property type="entry name" value="PDZ_canonical"/>
    <property type="match status" value="1"/>
</dbReference>
<dbReference type="PROSITE" id="PS50003">
    <property type="entry name" value="PH_DOMAIN"/>
    <property type="match status" value="1"/>
</dbReference>
<evidence type="ECO:0000259" key="3">
    <source>
        <dbReference type="PROSITE" id="PS50106"/>
    </source>
</evidence>
<evidence type="ECO:0000256" key="1">
    <source>
        <dbReference type="SAM" id="MobiDB-lite"/>
    </source>
</evidence>
<proteinExistence type="predicted"/>
<dbReference type="SUPFAM" id="SSF50156">
    <property type="entry name" value="PDZ domain-like"/>
    <property type="match status" value="1"/>
</dbReference>
<dbReference type="Gene3D" id="2.30.42.10">
    <property type="match status" value="1"/>
</dbReference>
<dbReference type="InterPro" id="IPR001478">
    <property type="entry name" value="PDZ"/>
</dbReference>
<organism evidence="4">
    <name type="scientific">Prymnesium polylepis</name>
    <dbReference type="NCBI Taxonomy" id="72548"/>
    <lineage>
        <taxon>Eukaryota</taxon>
        <taxon>Haptista</taxon>
        <taxon>Haptophyta</taxon>
        <taxon>Prymnesiophyceae</taxon>
        <taxon>Prymnesiales</taxon>
        <taxon>Prymnesiaceae</taxon>
        <taxon>Prymnesium</taxon>
    </lineage>
</organism>
<dbReference type="InterPro" id="IPR001849">
    <property type="entry name" value="PH_domain"/>
</dbReference>
<dbReference type="EMBL" id="HBKO01005213">
    <property type="protein sequence ID" value="CAE2197165.1"/>
    <property type="molecule type" value="Transcribed_RNA"/>
</dbReference>
<feature type="region of interest" description="Disordered" evidence="1">
    <location>
        <begin position="474"/>
        <end position="502"/>
    </location>
</feature>
<dbReference type="SUPFAM" id="SSF50729">
    <property type="entry name" value="PH domain-like"/>
    <property type="match status" value="1"/>
</dbReference>
<dbReference type="InterPro" id="IPR011993">
    <property type="entry name" value="PH-like_dom_sf"/>
</dbReference>
<dbReference type="SMART" id="SM00228">
    <property type="entry name" value="PDZ"/>
    <property type="match status" value="1"/>
</dbReference>
<accession>A0A7S4M2T6</accession>
<gene>
    <name evidence="4" type="ORF">CPOL0286_LOCUS2519</name>
</gene>
<dbReference type="Gene3D" id="2.30.29.30">
    <property type="entry name" value="Pleckstrin-homology domain (PH domain)/Phosphotyrosine-binding domain (PTB)"/>
    <property type="match status" value="1"/>
</dbReference>
<feature type="domain" description="PH" evidence="2">
    <location>
        <begin position="1"/>
        <end position="138"/>
    </location>
</feature>
<feature type="domain" description="PDZ" evidence="3">
    <location>
        <begin position="371"/>
        <end position="471"/>
    </location>
</feature>
<evidence type="ECO:0008006" key="5">
    <source>
        <dbReference type="Google" id="ProtNLM"/>
    </source>
</evidence>
<sequence length="502" mass="55147">MMNQGNYFYKHDFGRNKRSRKWLVLSTDGLSLRWRSVGANDVVSAGDGSTSARGGGTGRGILRSASFSRYTTIALSDVSHIIYGPYTDTFARKTAVDRSDTRWCCFSLVLRESRTVDFAAEDETVLLPWLLGLQQLIVYFSPTLTSPEERWTLSKLHLQKLRLKVSGESDRSGQGPYDVVLSAVLDVAQELQMTSGKATVLQAAWRRRATQGKFQTAVNEMMEINGLIEGIEEKEVELKAQQTTTALKIEAAIKQAEKDEPPPKMPSEADMKDPKKMQEYMLQMGEYSARQQLKLASMEAEVRENQAVTATMNTYSEEKRKLQNMAEKLSFSIGAQELGSLSSEDAEKVAEIQRSLGVTPRGSIKAENVRQVRLFKELQSTRLGIIFHQNTPAELGDVSSDQTPRAAGQQPVVIPVIKVLDKSGIAGNAVNLHEGDQVLSVNGKAALSNIQAVQMLREAVGEVVLAVRETPLSKTPRNMGGGAPVGGMQPLKGGMVPLSQQK</sequence>
<evidence type="ECO:0000259" key="2">
    <source>
        <dbReference type="PROSITE" id="PS50003"/>
    </source>
</evidence>